<evidence type="ECO:0000256" key="1">
    <source>
        <dbReference type="ARBA" id="ARBA00004651"/>
    </source>
</evidence>
<organism evidence="9 10">
    <name type="scientific">Acuticoccus mangrovi</name>
    <dbReference type="NCBI Taxonomy" id="2796142"/>
    <lineage>
        <taxon>Bacteria</taxon>
        <taxon>Pseudomonadati</taxon>
        <taxon>Pseudomonadota</taxon>
        <taxon>Alphaproteobacteria</taxon>
        <taxon>Hyphomicrobiales</taxon>
        <taxon>Amorphaceae</taxon>
        <taxon>Acuticoccus</taxon>
    </lineage>
</organism>
<dbReference type="PANTHER" id="PTHR43124:SF3">
    <property type="entry name" value="CHLORAMPHENICOL EFFLUX PUMP RV0191"/>
    <property type="match status" value="1"/>
</dbReference>
<proteinExistence type="predicted"/>
<evidence type="ECO:0000256" key="3">
    <source>
        <dbReference type="ARBA" id="ARBA00022692"/>
    </source>
</evidence>
<feature type="transmembrane region" description="Helical" evidence="6">
    <location>
        <begin position="360"/>
        <end position="381"/>
    </location>
</feature>
<evidence type="ECO:0000313" key="10">
    <source>
        <dbReference type="Proteomes" id="UP000609531"/>
    </source>
</evidence>
<dbReference type="SUPFAM" id="SSF103473">
    <property type="entry name" value="MFS general substrate transporter"/>
    <property type="match status" value="1"/>
</dbReference>
<dbReference type="Proteomes" id="UP000609531">
    <property type="component" value="Unassembled WGS sequence"/>
</dbReference>
<dbReference type="Pfam" id="PF07690">
    <property type="entry name" value="MFS_1"/>
    <property type="match status" value="1"/>
</dbReference>
<feature type="signal peptide" evidence="7">
    <location>
        <begin position="1"/>
        <end position="20"/>
    </location>
</feature>
<dbReference type="Gene3D" id="1.20.1250.20">
    <property type="entry name" value="MFS general substrate transporter like domains"/>
    <property type="match status" value="2"/>
</dbReference>
<evidence type="ECO:0000259" key="8">
    <source>
        <dbReference type="PROSITE" id="PS50850"/>
    </source>
</evidence>
<feature type="transmembrane region" description="Helical" evidence="6">
    <location>
        <begin position="201"/>
        <end position="226"/>
    </location>
</feature>
<sequence length="395" mass="40382">MLGVVSLALVLALTTWFSAAATAPQLAADWGLSAADLAWLTNGVQIGFVAGALGASALGLPDIVAANRLTAAGSAVVAAANAVLLLEPSLALAVASRLVLGAALALVYPPALKLVATWFVARRGLALGTVTGAVAFGSALPHLFNVTAGGFDWRLVMIASSLSSLLAAGIFLLFAADGPYRFESASFDPRQIGRVLADRPVMLAMAGYFGHMWEIYAMWTWLVLFVNEALAAADVVDAQLASLIAFGGISVGTVGCFLGGWLSDRVGRTATSGLFLLVSGGCAIAAGFVFGGPPWLLVAFMLVWGVAVTGDSAQFSTAVTELSAGSRVGTALSLQIGLGFALTTVSIALMPYVAALLGGWRWVFAVLAVGPAIGVLATVVLRRMPASLKMAAGRR</sequence>
<feature type="transmembrane region" description="Helical" evidence="6">
    <location>
        <begin position="297"/>
        <end position="319"/>
    </location>
</feature>
<evidence type="ECO:0000256" key="4">
    <source>
        <dbReference type="ARBA" id="ARBA00022989"/>
    </source>
</evidence>
<dbReference type="AlphaFoldDB" id="A0A934MI20"/>
<name>A0A934MI20_9HYPH</name>
<keyword evidence="7" id="KW-0732">Signal</keyword>
<reference evidence="9" key="1">
    <citation type="submission" date="2020-12" db="EMBL/GenBank/DDBJ databases">
        <title>Bacterial taxonomy.</title>
        <authorList>
            <person name="Pan X."/>
        </authorList>
    </citation>
    <scope>NUCLEOTIDE SEQUENCE</scope>
    <source>
        <strain evidence="9">B2012</strain>
    </source>
</reference>
<comment type="subcellular location">
    <subcellularLocation>
        <location evidence="1">Cell membrane</location>
        <topology evidence="1">Multi-pass membrane protein</topology>
    </subcellularLocation>
</comment>
<feature type="transmembrane region" description="Helical" evidence="6">
    <location>
        <begin position="156"/>
        <end position="180"/>
    </location>
</feature>
<keyword evidence="3 6" id="KW-0812">Transmembrane</keyword>
<evidence type="ECO:0000256" key="2">
    <source>
        <dbReference type="ARBA" id="ARBA00022475"/>
    </source>
</evidence>
<comment type="caution">
    <text evidence="9">The sequence shown here is derived from an EMBL/GenBank/DDBJ whole genome shotgun (WGS) entry which is preliminary data.</text>
</comment>
<dbReference type="InterPro" id="IPR020846">
    <property type="entry name" value="MFS_dom"/>
</dbReference>
<evidence type="ECO:0000256" key="7">
    <source>
        <dbReference type="SAM" id="SignalP"/>
    </source>
</evidence>
<feature type="transmembrane region" description="Helical" evidence="6">
    <location>
        <begin position="124"/>
        <end position="144"/>
    </location>
</feature>
<keyword evidence="2" id="KW-1003">Cell membrane</keyword>
<dbReference type="PROSITE" id="PS50850">
    <property type="entry name" value="MFS"/>
    <property type="match status" value="1"/>
</dbReference>
<dbReference type="GO" id="GO:0005886">
    <property type="term" value="C:plasma membrane"/>
    <property type="evidence" value="ECO:0007669"/>
    <property type="project" value="UniProtKB-SubCell"/>
</dbReference>
<keyword evidence="5 6" id="KW-0472">Membrane</keyword>
<evidence type="ECO:0000256" key="5">
    <source>
        <dbReference type="ARBA" id="ARBA00023136"/>
    </source>
</evidence>
<feature type="transmembrane region" description="Helical" evidence="6">
    <location>
        <begin position="90"/>
        <end position="112"/>
    </location>
</feature>
<protein>
    <submittedName>
        <fullName evidence="9">MFS transporter</fullName>
    </submittedName>
</protein>
<dbReference type="InterPro" id="IPR036259">
    <property type="entry name" value="MFS_trans_sf"/>
</dbReference>
<dbReference type="GO" id="GO:0022857">
    <property type="term" value="F:transmembrane transporter activity"/>
    <property type="evidence" value="ECO:0007669"/>
    <property type="project" value="InterPro"/>
</dbReference>
<keyword evidence="4 6" id="KW-1133">Transmembrane helix</keyword>
<dbReference type="EMBL" id="JAEKJA010000010">
    <property type="protein sequence ID" value="MBJ3776711.1"/>
    <property type="molecule type" value="Genomic_DNA"/>
</dbReference>
<feature type="transmembrane region" description="Helical" evidence="6">
    <location>
        <begin position="65"/>
        <end position="84"/>
    </location>
</feature>
<feature type="transmembrane region" description="Helical" evidence="6">
    <location>
        <begin position="331"/>
        <end position="354"/>
    </location>
</feature>
<dbReference type="PANTHER" id="PTHR43124">
    <property type="entry name" value="PURINE EFFLUX PUMP PBUE"/>
    <property type="match status" value="1"/>
</dbReference>
<evidence type="ECO:0000313" key="9">
    <source>
        <dbReference type="EMBL" id="MBJ3776711.1"/>
    </source>
</evidence>
<gene>
    <name evidence="9" type="ORF">JCR33_13480</name>
</gene>
<keyword evidence="10" id="KW-1185">Reference proteome</keyword>
<feature type="transmembrane region" description="Helical" evidence="6">
    <location>
        <begin position="238"/>
        <end position="262"/>
    </location>
</feature>
<feature type="domain" description="Major facilitator superfamily (MFS) profile" evidence="8">
    <location>
        <begin position="1"/>
        <end position="386"/>
    </location>
</feature>
<feature type="transmembrane region" description="Helical" evidence="6">
    <location>
        <begin position="37"/>
        <end position="58"/>
    </location>
</feature>
<feature type="chain" id="PRO_5038141478" evidence="7">
    <location>
        <begin position="21"/>
        <end position="395"/>
    </location>
</feature>
<feature type="transmembrane region" description="Helical" evidence="6">
    <location>
        <begin position="274"/>
        <end position="291"/>
    </location>
</feature>
<evidence type="ECO:0000256" key="6">
    <source>
        <dbReference type="SAM" id="Phobius"/>
    </source>
</evidence>
<dbReference type="InterPro" id="IPR011701">
    <property type="entry name" value="MFS"/>
</dbReference>
<accession>A0A934MI20</accession>
<dbReference type="InterPro" id="IPR050189">
    <property type="entry name" value="MFS_Efflux_Transporters"/>
</dbReference>